<dbReference type="PANTHER" id="PTHR34406">
    <property type="entry name" value="PROTEIN YCEI"/>
    <property type="match status" value="1"/>
</dbReference>
<dbReference type="PANTHER" id="PTHR34406:SF1">
    <property type="entry name" value="PROTEIN YCEI"/>
    <property type="match status" value="1"/>
</dbReference>
<dbReference type="Gene3D" id="2.40.128.110">
    <property type="entry name" value="Lipid/polyisoprenoid-binding, YceI-like"/>
    <property type="match status" value="1"/>
</dbReference>
<dbReference type="Proteomes" id="UP000093695">
    <property type="component" value="Chromosome"/>
</dbReference>
<dbReference type="RefSeq" id="WP_044854904.1">
    <property type="nucleotide sequence ID" value="NZ_CP016174.1"/>
</dbReference>
<evidence type="ECO:0000313" key="3">
    <source>
        <dbReference type="EMBL" id="ANN18276.1"/>
    </source>
</evidence>
<dbReference type="Pfam" id="PF04264">
    <property type="entry name" value="YceI"/>
    <property type="match status" value="1"/>
</dbReference>
<dbReference type="InterPro" id="IPR036761">
    <property type="entry name" value="TTHA0802/YceI-like_sf"/>
</dbReference>
<dbReference type="STRING" id="31958.SD37_23305"/>
<sequence length="184" mass="19684">MTQQPVIPGYVAGTWTIDPGHSEVSFTVRHLMMTRVRGRFGRFSGQLVTAENPLDSRVSADIDMASIDTNNAARDADLSSGNFFDVGTFPVMTYESTSLEPDGDAFLLRGDLTCHGATAEVPLRLTVNGFGTGRFGDRRAAFTATGELSRKAFGISLDLPLDGGGVVIGDRIEITLEIQAVLGQ</sequence>
<comment type="similarity">
    <text evidence="1">Belongs to the UPF0312 family.</text>
</comment>
<feature type="domain" description="Lipid/polyisoprenoid-binding YceI-like" evidence="2">
    <location>
        <begin position="14"/>
        <end position="181"/>
    </location>
</feature>
<dbReference type="AlphaFoldDB" id="A0A193C181"/>
<accession>A0A193C181</accession>
<protein>
    <recommendedName>
        <fullName evidence="2">Lipid/polyisoprenoid-binding YceI-like domain-containing protein</fullName>
    </recommendedName>
</protein>
<keyword evidence="4" id="KW-1185">Reference proteome</keyword>
<proteinExistence type="inferred from homology"/>
<gene>
    <name evidence="3" type="ORF">SD37_23305</name>
</gene>
<dbReference type="SMART" id="SM00867">
    <property type="entry name" value="YceI"/>
    <property type="match status" value="1"/>
</dbReference>
<evidence type="ECO:0000256" key="1">
    <source>
        <dbReference type="ARBA" id="ARBA00008812"/>
    </source>
</evidence>
<dbReference type="SUPFAM" id="SSF101874">
    <property type="entry name" value="YceI-like"/>
    <property type="match status" value="1"/>
</dbReference>
<evidence type="ECO:0000313" key="4">
    <source>
        <dbReference type="Proteomes" id="UP000093695"/>
    </source>
</evidence>
<dbReference type="KEGG" id="aori:SD37_23305"/>
<evidence type="ECO:0000259" key="2">
    <source>
        <dbReference type="SMART" id="SM00867"/>
    </source>
</evidence>
<name>A0A193C181_AMYOR</name>
<reference evidence="3 4" key="1">
    <citation type="journal article" date="2015" name="Genome Announc.">
        <title>Draft Genome Sequence of Norvancomycin-Producing Strain Amycolatopsis orientalis CPCC200066.</title>
        <authorList>
            <person name="Lei X."/>
            <person name="Yuan F."/>
            <person name="Shi Y."/>
            <person name="Li X."/>
            <person name="Wang L."/>
            <person name="Hong B."/>
        </authorList>
    </citation>
    <scope>NUCLEOTIDE SEQUENCE [LARGE SCALE GENOMIC DNA]</scope>
    <source>
        <strain evidence="3 4">B-37</strain>
    </source>
</reference>
<dbReference type="EMBL" id="CP016174">
    <property type="protein sequence ID" value="ANN18276.1"/>
    <property type="molecule type" value="Genomic_DNA"/>
</dbReference>
<dbReference type="InterPro" id="IPR007372">
    <property type="entry name" value="Lipid/polyisoprenoid-bd_YceI"/>
</dbReference>
<organism evidence="3 4">
    <name type="scientific">Amycolatopsis orientalis</name>
    <name type="common">Nocardia orientalis</name>
    <dbReference type="NCBI Taxonomy" id="31958"/>
    <lineage>
        <taxon>Bacteria</taxon>
        <taxon>Bacillati</taxon>
        <taxon>Actinomycetota</taxon>
        <taxon>Actinomycetes</taxon>
        <taxon>Pseudonocardiales</taxon>
        <taxon>Pseudonocardiaceae</taxon>
        <taxon>Amycolatopsis</taxon>
    </lineage>
</organism>